<dbReference type="Proteomes" id="UP000239757">
    <property type="component" value="Unassembled WGS sequence"/>
</dbReference>
<dbReference type="EMBL" id="KZ669263">
    <property type="protein sequence ID" value="PPR85780.1"/>
    <property type="molecule type" value="Genomic_DNA"/>
</dbReference>
<gene>
    <name evidence="1" type="ORF">GOBAR_AA34912</name>
</gene>
<dbReference type="AlphaFoldDB" id="A0A2P5W3T6"/>
<proteinExistence type="predicted"/>
<sequence length="405" mass="46467">MSRVQTTIKDLPMKNECYKSRQDFSPTRDAISYNSRATWPWSKLPKQHGHEIRPCLETMVEIETHTIGGETAVRYDHVKTGQDFSPTRDAISYHSRATWSWSKLPKQHGHETRPCLETMVETENVTGTCDTLVPSTHGRHCQNEHGRGICTQAWEKERSKTRPCDSAVCTHTPKQHKRTISSSRCKKIDVPASKKRKGAASSSGPTMEIRHPFLQIQLADAVRALLTTDLWGLFFDIVEPTYLEFTLELCSTFHLQTVMTNFDDPGTVQFRLGGLARQLSIPKFWIALWLETREHWRCHHPRHLFLIEYGKWARHRPRLLYYLRHSPPDGAAQKRGHLCRALCDSIGSALRAPQHSSPIILPHSYRPDVPTGHLEHAKYEDDREMTWYIPSSVPPRPIHQGGGPR</sequence>
<evidence type="ECO:0000313" key="1">
    <source>
        <dbReference type="EMBL" id="PPR85780.1"/>
    </source>
</evidence>
<protein>
    <submittedName>
        <fullName evidence="1">Uncharacterized protein</fullName>
    </submittedName>
</protein>
<evidence type="ECO:0000313" key="2">
    <source>
        <dbReference type="Proteomes" id="UP000239757"/>
    </source>
</evidence>
<name>A0A2P5W3T6_GOSBA</name>
<accession>A0A2P5W3T6</accession>
<organism evidence="1 2">
    <name type="scientific">Gossypium barbadense</name>
    <name type="common">Sea Island cotton</name>
    <name type="synonym">Hibiscus barbadensis</name>
    <dbReference type="NCBI Taxonomy" id="3634"/>
    <lineage>
        <taxon>Eukaryota</taxon>
        <taxon>Viridiplantae</taxon>
        <taxon>Streptophyta</taxon>
        <taxon>Embryophyta</taxon>
        <taxon>Tracheophyta</taxon>
        <taxon>Spermatophyta</taxon>
        <taxon>Magnoliopsida</taxon>
        <taxon>eudicotyledons</taxon>
        <taxon>Gunneridae</taxon>
        <taxon>Pentapetalae</taxon>
        <taxon>rosids</taxon>
        <taxon>malvids</taxon>
        <taxon>Malvales</taxon>
        <taxon>Malvaceae</taxon>
        <taxon>Malvoideae</taxon>
        <taxon>Gossypium</taxon>
    </lineage>
</organism>
<reference evidence="1 2" key="1">
    <citation type="submission" date="2015-01" db="EMBL/GenBank/DDBJ databases">
        <title>Genome of allotetraploid Gossypium barbadense reveals genomic plasticity and fiber elongation in cotton evolution.</title>
        <authorList>
            <person name="Chen X."/>
            <person name="Liu X."/>
            <person name="Zhao B."/>
            <person name="Zheng H."/>
            <person name="Hu Y."/>
            <person name="Lu G."/>
            <person name="Yang C."/>
            <person name="Chen J."/>
            <person name="Shan C."/>
            <person name="Zhang L."/>
            <person name="Zhou Y."/>
            <person name="Wang L."/>
            <person name="Guo W."/>
            <person name="Bai Y."/>
            <person name="Ruan J."/>
            <person name="Shangguan X."/>
            <person name="Mao Y."/>
            <person name="Jiang J."/>
            <person name="Zhu Y."/>
            <person name="Lei J."/>
            <person name="Kang H."/>
            <person name="Chen S."/>
            <person name="He X."/>
            <person name="Wang R."/>
            <person name="Wang Y."/>
            <person name="Chen J."/>
            <person name="Wang L."/>
            <person name="Yu S."/>
            <person name="Wang B."/>
            <person name="Wei J."/>
            <person name="Song S."/>
            <person name="Lu X."/>
            <person name="Gao Z."/>
            <person name="Gu W."/>
            <person name="Deng X."/>
            <person name="Ma D."/>
            <person name="Wang S."/>
            <person name="Liang W."/>
            <person name="Fang L."/>
            <person name="Cai C."/>
            <person name="Zhu X."/>
            <person name="Zhou B."/>
            <person name="Zhang Y."/>
            <person name="Chen Z."/>
            <person name="Xu S."/>
            <person name="Zhu R."/>
            <person name="Wang S."/>
            <person name="Zhang T."/>
            <person name="Zhao G."/>
        </authorList>
    </citation>
    <scope>NUCLEOTIDE SEQUENCE [LARGE SCALE GENOMIC DNA]</scope>
    <source>
        <strain evidence="2">cv. Xinhai21</strain>
        <tissue evidence="1">Leaf</tissue>
    </source>
</reference>